<accession>A0A6J7NJD4</accession>
<reference evidence="1" key="1">
    <citation type="submission" date="2020-05" db="EMBL/GenBank/DDBJ databases">
        <authorList>
            <person name="Chiriac C."/>
            <person name="Salcher M."/>
            <person name="Ghai R."/>
            <person name="Kavagutti S V."/>
        </authorList>
    </citation>
    <scope>NUCLEOTIDE SEQUENCE</scope>
</reference>
<dbReference type="AlphaFoldDB" id="A0A6J7NJD4"/>
<proteinExistence type="predicted"/>
<dbReference type="EMBL" id="CAFBON010000102">
    <property type="protein sequence ID" value="CAB4990064.1"/>
    <property type="molecule type" value="Genomic_DNA"/>
</dbReference>
<protein>
    <submittedName>
        <fullName evidence="1">Unannotated protein</fullName>
    </submittedName>
</protein>
<gene>
    <name evidence="1" type="ORF">UFOPK3954_01103</name>
</gene>
<name>A0A6J7NJD4_9ZZZZ</name>
<organism evidence="1">
    <name type="scientific">freshwater metagenome</name>
    <dbReference type="NCBI Taxonomy" id="449393"/>
    <lineage>
        <taxon>unclassified sequences</taxon>
        <taxon>metagenomes</taxon>
        <taxon>ecological metagenomes</taxon>
    </lineage>
</organism>
<evidence type="ECO:0000313" key="1">
    <source>
        <dbReference type="EMBL" id="CAB4990064.1"/>
    </source>
</evidence>
<sequence length="55" mass="5605">MLYALVGSSRMLAFGLDSSLSPLRASAVIAYLHATGAEWGLGKGEPPGISATPES</sequence>